<evidence type="ECO:0000313" key="3">
    <source>
        <dbReference type="EMBL" id="CAE6970387.1"/>
    </source>
</evidence>
<gene>
    <name evidence="3" type="primary">rpsA</name>
    <name evidence="3" type="ORF">SNAT2548_LOCUS2480</name>
</gene>
<comment type="caution">
    <text evidence="3">The sequence shown here is derived from an EMBL/GenBank/DDBJ whole genome shotgun (WGS) entry which is preliminary data.</text>
</comment>
<dbReference type="Proteomes" id="UP000604046">
    <property type="component" value="Unassembled WGS sequence"/>
</dbReference>
<keyword evidence="2" id="KW-0732">Signal</keyword>
<dbReference type="Gene3D" id="2.30.30.140">
    <property type="match status" value="1"/>
</dbReference>
<feature type="chain" id="PRO_5032531015" evidence="2">
    <location>
        <begin position="28"/>
        <end position="119"/>
    </location>
</feature>
<keyword evidence="4" id="KW-1185">Reference proteome</keyword>
<feature type="signal peptide" evidence="2">
    <location>
        <begin position="1"/>
        <end position="27"/>
    </location>
</feature>
<reference evidence="3" key="1">
    <citation type="submission" date="2021-02" db="EMBL/GenBank/DDBJ databases">
        <authorList>
            <person name="Dougan E. K."/>
            <person name="Rhodes N."/>
            <person name="Thang M."/>
            <person name="Chan C."/>
        </authorList>
    </citation>
    <scope>NUCLEOTIDE SEQUENCE</scope>
</reference>
<feature type="region of interest" description="Disordered" evidence="1">
    <location>
        <begin position="25"/>
        <end position="49"/>
    </location>
</feature>
<evidence type="ECO:0000313" key="4">
    <source>
        <dbReference type="Proteomes" id="UP000604046"/>
    </source>
</evidence>
<evidence type="ECO:0000256" key="1">
    <source>
        <dbReference type="SAM" id="MobiDB-lite"/>
    </source>
</evidence>
<protein>
    <submittedName>
        <fullName evidence="3">RpsA protein</fullName>
    </submittedName>
</protein>
<organism evidence="3 4">
    <name type="scientific">Symbiodinium natans</name>
    <dbReference type="NCBI Taxonomy" id="878477"/>
    <lineage>
        <taxon>Eukaryota</taxon>
        <taxon>Sar</taxon>
        <taxon>Alveolata</taxon>
        <taxon>Dinophyceae</taxon>
        <taxon>Suessiales</taxon>
        <taxon>Symbiodiniaceae</taxon>
        <taxon>Symbiodinium</taxon>
    </lineage>
</organism>
<evidence type="ECO:0000256" key="2">
    <source>
        <dbReference type="SAM" id="SignalP"/>
    </source>
</evidence>
<accession>A0A812I0V0</accession>
<dbReference type="CDD" id="cd20379">
    <property type="entry name" value="Tudor_dTUD-like"/>
    <property type="match status" value="1"/>
</dbReference>
<dbReference type="EMBL" id="CAJNDS010000147">
    <property type="protein sequence ID" value="CAE6970387.1"/>
    <property type="molecule type" value="Genomic_DNA"/>
</dbReference>
<name>A0A812I0V0_9DINO</name>
<sequence length="119" mass="13282">MASKSSRSARVFAFLVLVACLPSPAFVGSPSRSPTSRQPHERGLQARRAQATAEFEVGDAVRALHADHQEWYEGVIQGINPDGSYSVQMDTPDYAEWVDVPKDLAEPLFVYKVPDMRYR</sequence>
<proteinExistence type="predicted"/>
<dbReference type="AlphaFoldDB" id="A0A812I0V0"/>